<gene>
    <name evidence="2" type="ORF">V6575_19745</name>
</gene>
<evidence type="ECO:0008006" key="4">
    <source>
        <dbReference type="Google" id="ProtNLM"/>
    </source>
</evidence>
<keyword evidence="3" id="KW-1185">Reference proteome</keyword>
<feature type="transmembrane region" description="Helical" evidence="1">
    <location>
        <begin position="78"/>
        <end position="100"/>
    </location>
</feature>
<evidence type="ECO:0000256" key="1">
    <source>
        <dbReference type="SAM" id="Phobius"/>
    </source>
</evidence>
<organism evidence="2 3">
    <name type="scientific">Roseibium algae</name>
    <dbReference type="NCBI Taxonomy" id="3123038"/>
    <lineage>
        <taxon>Bacteria</taxon>
        <taxon>Pseudomonadati</taxon>
        <taxon>Pseudomonadota</taxon>
        <taxon>Alphaproteobacteria</taxon>
        <taxon>Hyphomicrobiales</taxon>
        <taxon>Stappiaceae</taxon>
        <taxon>Roseibium</taxon>
    </lineage>
</organism>
<name>A0ABU8TQ85_9HYPH</name>
<comment type="caution">
    <text evidence="2">The sequence shown here is derived from an EMBL/GenBank/DDBJ whole genome shotgun (WGS) entry which is preliminary data.</text>
</comment>
<sequence>MSFLVSLPLTLLPLIAYNVVVFGMTGGAGGDPWATEIISINMVSGATFKMVLGDLVVTGALFLLFIEMLKATRTGVSALMDHILSVLVFVVYLIEFLIAAPAATSIFFILMVISLIDVIAGFSISITGARRDVSFGQGGMH</sequence>
<dbReference type="Proteomes" id="UP001385499">
    <property type="component" value="Unassembled WGS sequence"/>
</dbReference>
<reference evidence="2 3" key="1">
    <citation type="submission" date="2024-02" db="EMBL/GenBank/DDBJ databases">
        <title>Roseibium algae sp. nov., isolated from marine alga (Grateloupia sp.), showing potential in myo-inositol conversion.</title>
        <authorList>
            <person name="Wang Y."/>
        </authorList>
    </citation>
    <scope>NUCLEOTIDE SEQUENCE [LARGE SCALE GENOMIC DNA]</scope>
    <source>
        <strain evidence="2 3">H3510</strain>
    </source>
</reference>
<keyword evidence="1" id="KW-0472">Membrane</keyword>
<evidence type="ECO:0000313" key="3">
    <source>
        <dbReference type="Proteomes" id="UP001385499"/>
    </source>
</evidence>
<dbReference type="RefSeq" id="WP_340276795.1">
    <property type="nucleotide sequence ID" value="NZ_JBAKIA010000018.1"/>
</dbReference>
<dbReference type="EMBL" id="JBAKIA010000018">
    <property type="protein sequence ID" value="MEJ8476329.1"/>
    <property type="molecule type" value="Genomic_DNA"/>
</dbReference>
<keyword evidence="1" id="KW-1133">Transmembrane helix</keyword>
<accession>A0ABU8TQ85</accession>
<evidence type="ECO:0000313" key="2">
    <source>
        <dbReference type="EMBL" id="MEJ8476329.1"/>
    </source>
</evidence>
<feature type="transmembrane region" description="Helical" evidence="1">
    <location>
        <begin position="106"/>
        <end position="126"/>
    </location>
</feature>
<protein>
    <recommendedName>
        <fullName evidence="4">Transmembrane protein</fullName>
    </recommendedName>
</protein>
<feature type="transmembrane region" description="Helical" evidence="1">
    <location>
        <begin position="47"/>
        <end position="66"/>
    </location>
</feature>
<proteinExistence type="predicted"/>
<keyword evidence="1" id="KW-0812">Transmembrane</keyword>